<organism evidence="1">
    <name type="scientific">Rhizophora mucronata</name>
    <name type="common">Asiatic mangrove</name>
    <dbReference type="NCBI Taxonomy" id="61149"/>
    <lineage>
        <taxon>Eukaryota</taxon>
        <taxon>Viridiplantae</taxon>
        <taxon>Streptophyta</taxon>
        <taxon>Embryophyta</taxon>
        <taxon>Tracheophyta</taxon>
        <taxon>Spermatophyta</taxon>
        <taxon>Magnoliopsida</taxon>
        <taxon>eudicotyledons</taxon>
        <taxon>Gunneridae</taxon>
        <taxon>Pentapetalae</taxon>
        <taxon>rosids</taxon>
        <taxon>fabids</taxon>
        <taxon>Malpighiales</taxon>
        <taxon>Rhizophoraceae</taxon>
        <taxon>Rhizophora</taxon>
    </lineage>
</organism>
<protein>
    <submittedName>
        <fullName evidence="1">Uncharacterized protein</fullName>
    </submittedName>
</protein>
<name>A0A2P2NGY4_RHIMU</name>
<proteinExistence type="predicted"/>
<dbReference type="AlphaFoldDB" id="A0A2P2NGY4"/>
<accession>A0A2P2NGY4</accession>
<evidence type="ECO:0000313" key="1">
    <source>
        <dbReference type="EMBL" id="MBX41660.1"/>
    </source>
</evidence>
<reference evidence="1" key="1">
    <citation type="submission" date="2018-02" db="EMBL/GenBank/DDBJ databases">
        <title>Rhizophora mucronata_Transcriptome.</title>
        <authorList>
            <person name="Meera S.P."/>
            <person name="Sreeshan A."/>
            <person name="Augustine A."/>
        </authorList>
    </citation>
    <scope>NUCLEOTIDE SEQUENCE</scope>
    <source>
        <tissue evidence="1">Leaf</tissue>
    </source>
</reference>
<dbReference type="EMBL" id="GGEC01061176">
    <property type="protein sequence ID" value="MBX41660.1"/>
    <property type="molecule type" value="Transcribed_RNA"/>
</dbReference>
<sequence length="37" mass="4444">MSRINLKYFKKFTTQINNKKSLFVNLNLSVSGPNRWR</sequence>